<keyword evidence="6" id="KW-0800">Toxin</keyword>
<dbReference type="PANTHER" id="PTHR35901:SF1">
    <property type="entry name" value="EXONUCLEASE VAPC9"/>
    <property type="match status" value="1"/>
</dbReference>
<evidence type="ECO:0000313" key="9">
    <source>
        <dbReference type="Proteomes" id="UP000595374"/>
    </source>
</evidence>
<dbReference type="GO" id="GO:0016787">
    <property type="term" value="F:hydrolase activity"/>
    <property type="evidence" value="ECO:0007669"/>
    <property type="project" value="UniProtKB-KW"/>
</dbReference>
<gene>
    <name evidence="6" type="primary">vapC</name>
    <name evidence="8" type="ORF">I6H47_15980</name>
</gene>
<dbReference type="GO" id="GO:0000287">
    <property type="term" value="F:magnesium ion binding"/>
    <property type="evidence" value="ECO:0007669"/>
    <property type="project" value="UniProtKB-UniRule"/>
</dbReference>
<evidence type="ECO:0000256" key="2">
    <source>
        <dbReference type="ARBA" id="ARBA00022722"/>
    </source>
</evidence>
<comment type="function">
    <text evidence="6">Toxic component of a toxin-antitoxin (TA) system. An RNase.</text>
</comment>
<dbReference type="GO" id="GO:0004540">
    <property type="term" value="F:RNA nuclease activity"/>
    <property type="evidence" value="ECO:0007669"/>
    <property type="project" value="InterPro"/>
</dbReference>
<dbReference type="PANTHER" id="PTHR35901">
    <property type="entry name" value="RIBONUCLEASE VAPC3"/>
    <property type="match status" value="1"/>
</dbReference>
<accession>A0A7T3ZYU7</accession>
<evidence type="ECO:0000256" key="6">
    <source>
        <dbReference type="HAMAP-Rule" id="MF_00265"/>
    </source>
</evidence>
<dbReference type="EMBL" id="CP065989">
    <property type="protein sequence ID" value="QQB14229.1"/>
    <property type="molecule type" value="Genomic_DNA"/>
</dbReference>
<name>A0A7T3ZYU7_9MICO</name>
<protein>
    <recommendedName>
        <fullName evidence="6">Ribonuclease VapC</fullName>
        <shortName evidence="6">RNase VapC</shortName>
        <ecNumber evidence="6">3.1.-.-</ecNumber>
    </recommendedName>
    <alternativeName>
        <fullName evidence="6">Toxin VapC</fullName>
    </alternativeName>
</protein>
<feature type="binding site" evidence="6">
    <location>
        <position position="98"/>
    </location>
    <ligand>
        <name>Mg(2+)</name>
        <dbReference type="ChEBI" id="CHEBI:18420"/>
    </ligand>
</feature>
<reference evidence="8 9" key="1">
    <citation type="submission" date="2020-12" db="EMBL/GenBank/DDBJ databases">
        <title>FDA dAtabase for Regulatory Grade micrObial Sequences (FDA-ARGOS): Supporting development and validation of Infectious Disease Dx tests.</title>
        <authorList>
            <person name="Sproer C."/>
            <person name="Gronow S."/>
            <person name="Severitt S."/>
            <person name="Schroder I."/>
            <person name="Tallon L."/>
            <person name="Sadzewicz L."/>
            <person name="Zhao X."/>
            <person name="Boylan J."/>
            <person name="Ott S."/>
            <person name="Bowen H."/>
            <person name="Vavikolanu K."/>
            <person name="Mehta A."/>
            <person name="Aluvathingal J."/>
            <person name="Nadendla S."/>
            <person name="Lowell S."/>
            <person name="Myers T."/>
            <person name="Yan Y."/>
            <person name="Sichtig H."/>
        </authorList>
    </citation>
    <scope>NUCLEOTIDE SEQUENCE [LARGE SCALE GENOMIC DNA]</scope>
    <source>
        <strain evidence="8 9">FDAARGOS_990</strain>
    </source>
</reference>
<keyword evidence="1 6" id="KW-1277">Toxin-antitoxin system</keyword>
<dbReference type="AlphaFoldDB" id="A0A7T3ZYU7"/>
<evidence type="ECO:0000313" key="8">
    <source>
        <dbReference type="EMBL" id="QQB14229.1"/>
    </source>
</evidence>
<dbReference type="EC" id="3.1.-.-" evidence="6"/>
<dbReference type="Gene3D" id="3.40.50.1010">
    <property type="entry name" value="5'-nuclease"/>
    <property type="match status" value="1"/>
</dbReference>
<evidence type="ECO:0000259" key="7">
    <source>
        <dbReference type="Pfam" id="PF01850"/>
    </source>
</evidence>
<dbReference type="Proteomes" id="UP000595374">
    <property type="component" value="Chromosome"/>
</dbReference>
<keyword evidence="5 6" id="KW-0460">Magnesium</keyword>
<evidence type="ECO:0000256" key="3">
    <source>
        <dbReference type="ARBA" id="ARBA00022723"/>
    </source>
</evidence>
<evidence type="ECO:0000256" key="4">
    <source>
        <dbReference type="ARBA" id="ARBA00022801"/>
    </source>
</evidence>
<evidence type="ECO:0000256" key="1">
    <source>
        <dbReference type="ARBA" id="ARBA00022649"/>
    </source>
</evidence>
<dbReference type="HAMAP" id="MF_00265">
    <property type="entry name" value="VapC_Nob1"/>
    <property type="match status" value="1"/>
</dbReference>
<comment type="similarity">
    <text evidence="6">Belongs to the PINc/VapC protein family.</text>
</comment>
<keyword evidence="2 6" id="KW-0540">Nuclease</keyword>
<comment type="cofactor">
    <cofactor evidence="6">
        <name>Mg(2+)</name>
        <dbReference type="ChEBI" id="CHEBI:18420"/>
    </cofactor>
</comment>
<feature type="binding site" evidence="6">
    <location>
        <position position="5"/>
    </location>
    <ligand>
        <name>Mg(2+)</name>
        <dbReference type="ChEBI" id="CHEBI:18420"/>
    </ligand>
</feature>
<keyword evidence="4 6" id="KW-0378">Hydrolase</keyword>
<proteinExistence type="inferred from homology"/>
<dbReference type="CDD" id="cd09873">
    <property type="entry name" value="PIN_Pae0151-like"/>
    <property type="match status" value="1"/>
</dbReference>
<organism evidence="8 9">
    <name type="scientific">Brevibacterium casei</name>
    <dbReference type="NCBI Taxonomy" id="33889"/>
    <lineage>
        <taxon>Bacteria</taxon>
        <taxon>Bacillati</taxon>
        <taxon>Actinomycetota</taxon>
        <taxon>Actinomycetes</taxon>
        <taxon>Micrococcales</taxon>
        <taxon>Brevibacteriaceae</taxon>
        <taxon>Brevibacterium</taxon>
    </lineage>
</organism>
<keyword evidence="3 6" id="KW-0479">Metal-binding</keyword>
<dbReference type="InterPro" id="IPR044153">
    <property type="entry name" value="PIN_Pae0151-like"/>
</dbReference>
<dbReference type="InterPro" id="IPR022907">
    <property type="entry name" value="VapC_family"/>
</dbReference>
<dbReference type="RefSeq" id="WP_198499335.1">
    <property type="nucleotide sequence ID" value="NZ_CP065989.1"/>
</dbReference>
<dbReference type="Pfam" id="PF01850">
    <property type="entry name" value="PIN"/>
    <property type="match status" value="1"/>
</dbReference>
<dbReference type="SUPFAM" id="SSF88723">
    <property type="entry name" value="PIN domain-like"/>
    <property type="match status" value="1"/>
</dbReference>
<dbReference type="InterPro" id="IPR029060">
    <property type="entry name" value="PIN-like_dom_sf"/>
</dbReference>
<evidence type="ECO:0000256" key="5">
    <source>
        <dbReference type="ARBA" id="ARBA00022842"/>
    </source>
</evidence>
<dbReference type="InterPro" id="IPR051619">
    <property type="entry name" value="TypeII_TA_RNase_PINc/VapC"/>
</dbReference>
<dbReference type="InterPro" id="IPR002716">
    <property type="entry name" value="PIN_dom"/>
</dbReference>
<dbReference type="GO" id="GO:0090729">
    <property type="term" value="F:toxin activity"/>
    <property type="evidence" value="ECO:0007669"/>
    <property type="project" value="UniProtKB-KW"/>
</dbReference>
<sequence length="133" mass="14433">MIVPDASAVALMFADPETEPRRTSAIEILRGDPAWMVPEHWRTEVLSVIRGLTLGGKLDAADAERAVDWVAQLVVMTAPTGPHIARMWELRANLSTYDAGYVAVAESHDLTLVTADVRIARSGVARCPVQVIS</sequence>
<feature type="domain" description="PIN" evidence="7">
    <location>
        <begin position="2"/>
        <end position="121"/>
    </location>
</feature>